<reference evidence="3" key="1">
    <citation type="submission" date="2017-02" db="UniProtKB">
        <authorList>
            <consortium name="WormBaseParasite"/>
        </authorList>
    </citation>
    <scope>IDENTIFICATION</scope>
</reference>
<name>A0A0N4YZ87_NIPBR</name>
<accession>A0A0N4YZ87</accession>
<evidence type="ECO:0000313" key="2">
    <source>
        <dbReference type="Proteomes" id="UP000271162"/>
    </source>
</evidence>
<evidence type="ECO:0000313" key="1">
    <source>
        <dbReference type="EMBL" id="VDL87481.1"/>
    </source>
</evidence>
<reference evidence="1 2" key="2">
    <citation type="submission" date="2018-11" db="EMBL/GenBank/DDBJ databases">
        <authorList>
            <consortium name="Pathogen Informatics"/>
        </authorList>
    </citation>
    <scope>NUCLEOTIDE SEQUENCE [LARGE SCALE GENOMIC DNA]</scope>
</reference>
<keyword evidence="2" id="KW-1185">Reference proteome</keyword>
<dbReference type="Proteomes" id="UP000271162">
    <property type="component" value="Unassembled WGS sequence"/>
</dbReference>
<dbReference type="WBParaSite" id="NBR_0002255901-mRNA-1">
    <property type="protein sequence ID" value="NBR_0002255901-mRNA-1"/>
    <property type="gene ID" value="NBR_0002255901"/>
</dbReference>
<dbReference type="AlphaFoldDB" id="A0A0N4YZ87"/>
<proteinExistence type="predicted"/>
<evidence type="ECO:0000313" key="3">
    <source>
        <dbReference type="WBParaSite" id="NBR_0002255901-mRNA-1"/>
    </source>
</evidence>
<gene>
    <name evidence="1" type="ORF">NBR_LOCUS22560</name>
</gene>
<protein>
    <submittedName>
        <fullName evidence="3">DUF725 domain-containing protein</fullName>
    </submittedName>
</protein>
<organism evidence="3">
    <name type="scientific">Nippostrongylus brasiliensis</name>
    <name type="common">Rat hookworm</name>
    <dbReference type="NCBI Taxonomy" id="27835"/>
    <lineage>
        <taxon>Eukaryota</taxon>
        <taxon>Metazoa</taxon>
        <taxon>Ecdysozoa</taxon>
        <taxon>Nematoda</taxon>
        <taxon>Chromadorea</taxon>
        <taxon>Rhabditida</taxon>
        <taxon>Rhabditina</taxon>
        <taxon>Rhabditomorpha</taxon>
        <taxon>Strongyloidea</taxon>
        <taxon>Heligmosomidae</taxon>
        <taxon>Nippostrongylus</taxon>
    </lineage>
</organism>
<sequence>MEEKCTRRSKSAFCVSLKRAQGLDRDALKRLNGDLAGEGKRKLSEAYQLVTEVVKNTSEASYRLMTAFNVEANALTLVGKDCSNLYKTLHNQTERQEGLIETCRDVSNDIRSAMLNILYAIIETQTDPRMKEATRTALESFQHVLGPQ</sequence>
<dbReference type="EMBL" id="UYSL01028351">
    <property type="protein sequence ID" value="VDL87481.1"/>
    <property type="molecule type" value="Genomic_DNA"/>
</dbReference>